<evidence type="ECO:0000313" key="1">
    <source>
        <dbReference type="EMBL" id="GAA5149585.1"/>
    </source>
</evidence>
<dbReference type="EMBL" id="BAABIA010000014">
    <property type="protein sequence ID" value="GAA5149585.1"/>
    <property type="molecule type" value="Genomic_DNA"/>
</dbReference>
<gene>
    <name evidence="1" type="ORF">GCM10023213_47490</name>
</gene>
<comment type="caution">
    <text evidence="1">The sequence shown here is derived from an EMBL/GenBank/DDBJ whole genome shotgun (WGS) entry which is preliminary data.</text>
</comment>
<accession>A0ABP9PV47</accession>
<dbReference type="Proteomes" id="UP001499852">
    <property type="component" value="Unassembled WGS sequence"/>
</dbReference>
<evidence type="ECO:0000313" key="2">
    <source>
        <dbReference type="Proteomes" id="UP001499852"/>
    </source>
</evidence>
<reference evidence="2" key="1">
    <citation type="journal article" date="2019" name="Int. J. Syst. Evol. Microbiol.">
        <title>The Global Catalogue of Microorganisms (GCM) 10K type strain sequencing project: providing services to taxonomists for standard genome sequencing and annotation.</title>
        <authorList>
            <consortium name="The Broad Institute Genomics Platform"/>
            <consortium name="The Broad Institute Genome Sequencing Center for Infectious Disease"/>
            <person name="Wu L."/>
            <person name="Ma J."/>
        </authorList>
    </citation>
    <scope>NUCLEOTIDE SEQUENCE [LARGE SCALE GENOMIC DNA]</scope>
    <source>
        <strain evidence="2">JCM 18053</strain>
    </source>
</reference>
<sequence length="54" mass="5700">MGEAVLRDGIAQGADDMLLAEHVGKGFGAILAGEYLITHVLKLACVAGEANRFW</sequence>
<keyword evidence="2" id="KW-1185">Reference proteome</keyword>
<protein>
    <submittedName>
        <fullName evidence="1">Uncharacterized protein</fullName>
    </submittedName>
</protein>
<proteinExistence type="predicted"/>
<organism evidence="1 2">
    <name type="scientific">Prosthecobacter algae</name>
    <dbReference type="NCBI Taxonomy" id="1144682"/>
    <lineage>
        <taxon>Bacteria</taxon>
        <taxon>Pseudomonadati</taxon>
        <taxon>Verrucomicrobiota</taxon>
        <taxon>Verrucomicrobiia</taxon>
        <taxon>Verrucomicrobiales</taxon>
        <taxon>Verrucomicrobiaceae</taxon>
        <taxon>Prosthecobacter</taxon>
    </lineage>
</organism>
<name>A0ABP9PV47_9BACT</name>